<proteinExistence type="predicted"/>
<evidence type="ECO:0000256" key="1">
    <source>
        <dbReference type="SAM" id="MobiDB-lite"/>
    </source>
</evidence>
<gene>
    <name evidence="2" type="ORF">PVAP13_1NG110300</name>
</gene>
<organism evidence="2 3">
    <name type="scientific">Panicum virgatum</name>
    <name type="common">Blackwell switchgrass</name>
    <dbReference type="NCBI Taxonomy" id="38727"/>
    <lineage>
        <taxon>Eukaryota</taxon>
        <taxon>Viridiplantae</taxon>
        <taxon>Streptophyta</taxon>
        <taxon>Embryophyta</taxon>
        <taxon>Tracheophyta</taxon>
        <taxon>Spermatophyta</taxon>
        <taxon>Magnoliopsida</taxon>
        <taxon>Liliopsida</taxon>
        <taxon>Poales</taxon>
        <taxon>Poaceae</taxon>
        <taxon>PACMAD clade</taxon>
        <taxon>Panicoideae</taxon>
        <taxon>Panicodae</taxon>
        <taxon>Paniceae</taxon>
        <taxon>Panicinae</taxon>
        <taxon>Panicum</taxon>
        <taxon>Panicum sect. Hiantes</taxon>
    </lineage>
</organism>
<dbReference type="EMBL" id="CM029038">
    <property type="protein sequence ID" value="KAG2649312.1"/>
    <property type="molecule type" value="Genomic_DNA"/>
</dbReference>
<feature type="region of interest" description="Disordered" evidence="1">
    <location>
        <begin position="1"/>
        <end position="81"/>
    </location>
</feature>
<reference evidence="2" key="1">
    <citation type="submission" date="2020-05" db="EMBL/GenBank/DDBJ databases">
        <title>WGS assembly of Panicum virgatum.</title>
        <authorList>
            <person name="Lovell J.T."/>
            <person name="Jenkins J."/>
            <person name="Shu S."/>
            <person name="Juenger T.E."/>
            <person name="Schmutz J."/>
        </authorList>
    </citation>
    <scope>NUCLEOTIDE SEQUENCE</scope>
    <source>
        <strain evidence="2">AP13</strain>
    </source>
</reference>
<dbReference type="AlphaFoldDB" id="A0A8T0WK37"/>
<protein>
    <submittedName>
        <fullName evidence="2">Uncharacterized protein</fullName>
    </submittedName>
</protein>
<keyword evidence="3" id="KW-1185">Reference proteome</keyword>
<feature type="compositionally biased region" description="Low complexity" evidence="1">
    <location>
        <begin position="36"/>
        <end position="49"/>
    </location>
</feature>
<evidence type="ECO:0000313" key="2">
    <source>
        <dbReference type="EMBL" id="KAG2649312.1"/>
    </source>
</evidence>
<evidence type="ECO:0000313" key="3">
    <source>
        <dbReference type="Proteomes" id="UP000823388"/>
    </source>
</evidence>
<feature type="compositionally biased region" description="Polar residues" evidence="1">
    <location>
        <begin position="17"/>
        <end position="35"/>
    </location>
</feature>
<name>A0A8T0WK37_PANVG</name>
<accession>A0A8T0WK37</accession>
<dbReference type="Proteomes" id="UP000823388">
    <property type="component" value="Chromosome 1N"/>
</dbReference>
<sequence length="111" mass="12111">MPAGALLFRPVAPSPRTWESSLSPWLRSPTRQWDGSSSRRQSSEASPSKSTRDYAENVGDGASEAEEAFTQSPLPAGDKILCGARPAVNESPRVWLRPPARRTGLHRRGTI</sequence>
<comment type="caution">
    <text evidence="2">The sequence shown here is derived from an EMBL/GenBank/DDBJ whole genome shotgun (WGS) entry which is preliminary data.</text>
</comment>